<dbReference type="SUPFAM" id="SSF55781">
    <property type="entry name" value="GAF domain-like"/>
    <property type="match status" value="1"/>
</dbReference>
<dbReference type="GO" id="GO:0046983">
    <property type="term" value="F:protein dimerization activity"/>
    <property type="evidence" value="ECO:0007669"/>
    <property type="project" value="InterPro"/>
</dbReference>
<dbReference type="InterPro" id="IPR011712">
    <property type="entry name" value="Sig_transdc_His_kin_sub3_dim/P"/>
</dbReference>
<dbReference type="GO" id="GO:0016020">
    <property type="term" value="C:membrane"/>
    <property type="evidence" value="ECO:0007669"/>
    <property type="project" value="InterPro"/>
</dbReference>
<dbReference type="InterPro" id="IPR029016">
    <property type="entry name" value="GAF-like_dom_sf"/>
</dbReference>
<name>A0A239K6R9_9ACTN</name>
<gene>
    <name evidence="2" type="ORF">SAMN06264365_14223</name>
</gene>
<accession>A0A239K6R9</accession>
<dbReference type="Gene3D" id="3.30.450.40">
    <property type="match status" value="1"/>
</dbReference>
<dbReference type="AlphaFoldDB" id="A0A239K6R9"/>
<evidence type="ECO:0000313" key="3">
    <source>
        <dbReference type="Proteomes" id="UP000198415"/>
    </source>
</evidence>
<keyword evidence="3" id="KW-1185">Reference proteome</keyword>
<dbReference type="EMBL" id="FZNR01000042">
    <property type="protein sequence ID" value="SNT12874.1"/>
    <property type="molecule type" value="Genomic_DNA"/>
</dbReference>
<dbReference type="SMART" id="SM00065">
    <property type="entry name" value="GAF"/>
    <property type="match status" value="1"/>
</dbReference>
<proteinExistence type="predicted"/>
<evidence type="ECO:0000313" key="2">
    <source>
        <dbReference type="EMBL" id="SNT12874.1"/>
    </source>
</evidence>
<dbReference type="Pfam" id="PF01590">
    <property type="entry name" value="GAF"/>
    <property type="match status" value="1"/>
</dbReference>
<dbReference type="GO" id="GO:0000155">
    <property type="term" value="F:phosphorelay sensor kinase activity"/>
    <property type="evidence" value="ECO:0007669"/>
    <property type="project" value="InterPro"/>
</dbReference>
<dbReference type="Proteomes" id="UP000198415">
    <property type="component" value="Unassembled WGS sequence"/>
</dbReference>
<reference evidence="2 3" key="1">
    <citation type="submission" date="2017-06" db="EMBL/GenBank/DDBJ databases">
        <authorList>
            <person name="Kim H.J."/>
            <person name="Triplett B.A."/>
        </authorList>
    </citation>
    <scope>NUCLEOTIDE SEQUENCE [LARGE SCALE GENOMIC DNA]</scope>
    <source>
        <strain evidence="2 3">DSM 43151</strain>
    </source>
</reference>
<dbReference type="Pfam" id="PF07730">
    <property type="entry name" value="HisKA_3"/>
    <property type="match status" value="1"/>
</dbReference>
<sequence>MTAAAPADVAGSEELLGLFVDAVAEYAIFLVDADGTVSAWNTGADRLHGYHDDQIIGRHFSVFYPAEDVAAGRPARDLAVAARDGVYNDDGWRVRADGTRFWAHVVITALFDGDRLRGFAEVTRDDTAARAVRARVETLTEITNGLLAEHESSDTLASIAAHARLLLGADQAWISSPAEHGKVRIRAADGCLAGPEVGAELPLTGTVTAQVLAGDQPILIDDLASRSPDGDFLTGMAAVLAAPLVAGPTTIGVLVVAVSAGGPRFRPEDLEILREFAARAALLLEYERAQQTLRERDLIGERERIATDLHADVIRELSWTGMTLQTADGFVTSPQAHERIEEAVERLDATIRRIRQVIFELPTGQLSG</sequence>
<evidence type="ECO:0000259" key="1">
    <source>
        <dbReference type="PROSITE" id="PS50112"/>
    </source>
</evidence>
<dbReference type="NCBIfam" id="TIGR00229">
    <property type="entry name" value="sensory_box"/>
    <property type="match status" value="1"/>
</dbReference>
<dbReference type="CDD" id="cd00130">
    <property type="entry name" value="PAS"/>
    <property type="match status" value="1"/>
</dbReference>
<protein>
    <submittedName>
        <fullName evidence="2">PAS domain S-box-containing protein</fullName>
    </submittedName>
</protein>
<dbReference type="PROSITE" id="PS50112">
    <property type="entry name" value="PAS"/>
    <property type="match status" value="1"/>
</dbReference>
<feature type="domain" description="PAS" evidence="1">
    <location>
        <begin position="12"/>
        <end position="65"/>
    </location>
</feature>
<dbReference type="OrthoDB" id="9764154at2"/>
<dbReference type="InterPro" id="IPR003018">
    <property type="entry name" value="GAF"/>
</dbReference>
<organism evidence="2 3">
    <name type="scientific">Actinoplanes regularis</name>
    <dbReference type="NCBI Taxonomy" id="52697"/>
    <lineage>
        <taxon>Bacteria</taxon>
        <taxon>Bacillati</taxon>
        <taxon>Actinomycetota</taxon>
        <taxon>Actinomycetes</taxon>
        <taxon>Micromonosporales</taxon>
        <taxon>Micromonosporaceae</taxon>
        <taxon>Actinoplanes</taxon>
    </lineage>
</organism>
<dbReference type="SUPFAM" id="SSF55785">
    <property type="entry name" value="PYP-like sensor domain (PAS domain)"/>
    <property type="match status" value="1"/>
</dbReference>
<dbReference type="Gene3D" id="3.30.450.20">
    <property type="entry name" value="PAS domain"/>
    <property type="match status" value="1"/>
</dbReference>
<dbReference type="Pfam" id="PF13426">
    <property type="entry name" value="PAS_9"/>
    <property type="match status" value="1"/>
</dbReference>
<dbReference type="InterPro" id="IPR000014">
    <property type="entry name" value="PAS"/>
</dbReference>
<dbReference type="InterPro" id="IPR035965">
    <property type="entry name" value="PAS-like_dom_sf"/>
</dbReference>
<dbReference type="Gene3D" id="6.10.250.2870">
    <property type="match status" value="1"/>
</dbReference>
<dbReference type="RefSeq" id="WP_089299228.1">
    <property type="nucleotide sequence ID" value="NZ_BOMU01000135.1"/>
</dbReference>